<feature type="signal peptide" evidence="1">
    <location>
        <begin position="1"/>
        <end position="34"/>
    </location>
</feature>
<evidence type="ECO:0000313" key="2">
    <source>
        <dbReference type="EMBL" id="KAJ7366913.1"/>
    </source>
</evidence>
<name>A0AAD7AS37_9AGAR</name>
<dbReference type="AlphaFoldDB" id="A0AAD7AS37"/>
<evidence type="ECO:0000256" key="1">
    <source>
        <dbReference type="SAM" id="SignalP"/>
    </source>
</evidence>
<gene>
    <name evidence="2" type="ORF">DFH08DRAFT_1004631</name>
</gene>
<comment type="caution">
    <text evidence="2">The sequence shown here is derived from an EMBL/GenBank/DDBJ whole genome shotgun (WGS) entry which is preliminary data.</text>
</comment>
<keyword evidence="3" id="KW-1185">Reference proteome</keyword>
<sequence>MASSLSLFLARSWQATAWAALLLVVALLAQPASSFRHAASENAVQSSGLKHSITPFYSFCIKHATLGDLDELE</sequence>
<accession>A0AAD7AS37</accession>
<reference evidence="2" key="1">
    <citation type="submission" date="2023-03" db="EMBL/GenBank/DDBJ databases">
        <title>Massive genome expansion in bonnet fungi (Mycena s.s.) driven by repeated elements and novel gene families across ecological guilds.</title>
        <authorList>
            <consortium name="Lawrence Berkeley National Laboratory"/>
            <person name="Harder C.B."/>
            <person name="Miyauchi S."/>
            <person name="Viragh M."/>
            <person name="Kuo A."/>
            <person name="Thoen E."/>
            <person name="Andreopoulos B."/>
            <person name="Lu D."/>
            <person name="Skrede I."/>
            <person name="Drula E."/>
            <person name="Henrissat B."/>
            <person name="Morin E."/>
            <person name="Kohler A."/>
            <person name="Barry K."/>
            <person name="LaButti K."/>
            <person name="Morin E."/>
            <person name="Salamov A."/>
            <person name="Lipzen A."/>
            <person name="Mereny Z."/>
            <person name="Hegedus B."/>
            <person name="Baldrian P."/>
            <person name="Stursova M."/>
            <person name="Weitz H."/>
            <person name="Taylor A."/>
            <person name="Grigoriev I.V."/>
            <person name="Nagy L.G."/>
            <person name="Martin F."/>
            <person name="Kauserud H."/>
        </authorList>
    </citation>
    <scope>NUCLEOTIDE SEQUENCE</scope>
    <source>
        <strain evidence="2">CBHHK002</strain>
    </source>
</reference>
<organism evidence="2 3">
    <name type="scientific">Mycena albidolilacea</name>
    <dbReference type="NCBI Taxonomy" id="1033008"/>
    <lineage>
        <taxon>Eukaryota</taxon>
        <taxon>Fungi</taxon>
        <taxon>Dikarya</taxon>
        <taxon>Basidiomycota</taxon>
        <taxon>Agaricomycotina</taxon>
        <taxon>Agaricomycetes</taxon>
        <taxon>Agaricomycetidae</taxon>
        <taxon>Agaricales</taxon>
        <taxon>Marasmiineae</taxon>
        <taxon>Mycenaceae</taxon>
        <taxon>Mycena</taxon>
    </lineage>
</organism>
<feature type="chain" id="PRO_5041953148" evidence="1">
    <location>
        <begin position="35"/>
        <end position="73"/>
    </location>
</feature>
<keyword evidence="1" id="KW-0732">Signal</keyword>
<protein>
    <submittedName>
        <fullName evidence="2">Uncharacterized protein</fullName>
    </submittedName>
</protein>
<dbReference type="Proteomes" id="UP001218218">
    <property type="component" value="Unassembled WGS sequence"/>
</dbReference>
<proteinExistence type="predicted"/>
<evidence type="ECO:0000313" key="3">
    <source>
        <dbReference type="Proteomes" id="UP001218218"/>
    </source>
</evidence>
<dbReference type="EMBL" id="JARIHO010000002">
    <property type="protein sequence ID" value="KAJ7366913.1"/>
    <property type="molecule type" value="Genomic_DNA"/>
</dbReference>